<organism evidence="3">
    <name type="scientific">bioreactor metagenome</name>
    <dbReference type="NCBI Taxonomy" id="1076179"/>
    <lineage>
        <taxon>unclassified sequences</taxon>
        <taxon>metagenomes</taxon>
        <taxon>ecological metagenomes</taxon>
    </lineage>
</organism>
<keyword evidence="1" id="KW-1133">Transmembrane helix</keyword>
<protein>
    <recommendedName>
        <fullName evidence="2">DUF1648 domain-containing protein</fullName>
    </recommendedName>
</protein>
<proteinExistence type="predicted"/>
<gene>
    <name evidence="3" type="ORF">SDC9_138267</name>
</gene>
<name>A0A645DPC9_9ZZZZ</name>
<keyword evidence="1" id="KW-0812">Transmembrane</keyword>
<dbReference type="InterPro" id="IPR012867">
    <property type="entry name" value="DUF1648"/>
</dbReference>
<feature type="domain" description="DUF1648" evidence="2">
    <location>
        <begin position="2"/>
        <end position="47"/>
    </location>
</feature>
<dbReference type="EMBL" id="VSSQ01038252">
    <property type="protein sequence ID" value="MPM91141.1"/>
    <property type="molecule type" value="Genomic_DNA"/>
</dbReference>
<dbReference type="AlphaFoldDB" id="A0A645DPC9"/>
<sequence>MLIGVVVYLAVNWRDIPDRIPGHYNAMGVVDRWGSKSGLIALPVIAIIMYISLTVVGHFPQIWNTGVTVTQENKERVYRILKNMLQTMKLLIVSVFSFLTVNSISGRNLSAWFLPIFLILLFGSMAYFIRKLFKSK</sequence>
<keyword evidence="1" id="KW-0472">Membrane</keyword>
<feature type="transmembrane region" description="Helical" evidence="1">
    <location>
        <begin position="80"/>
        <end position="99"/>
    </location>
</feature>
<accession>A0A645DPC9</accession>
<dbReference type="Pfam" id="PF07853">
    <property type="entry name" value="DUF1648"/>
    <property type="match status" value="1"/>
</dbReference>
<evidence type="ECO:0000313" key="3">
    <source>
        <dbReference type="EMBL" id="MPM91141.1"/>
    </source>
</evidence>
<feature type="transmembrane region" description="Helical" evidence="1">
    <location>
        <begin position="111"/>
        <end position="129"/>
    </location>
</feature>
<feature type="transmembrane region" description="Helical" evidence="1">
    <location>
        <begin position="39"/>
        <end position="59"/>
    </location>
</feature>
<evidence type="ECO:0000256" key="1">
    <source>
        <dbReference type="SAM" id="Phobius"/>
    </source>
</evidence>
<evidence type="ECO:0000259" key="2">
    <source>
        <dbReference type="Pfam" id="PF07853"/>
    </source>
</evidence>
<reference evidence="3" key="1">
    <citation type="submission" date="2019-08" db="EMBL/GenBank/DDBJ databases">
        <authorList>
            <person name="Kucharzyk K."/>
            <person name="Murdoch R.W."/>
            <person name="Higgins S."/>
            <person name="Loffler F."/>
        </authorList>
    </citation>
    <scope>NUCLEOTIDE SEQUENCE</scope>
</reference>
<comment type="caution">
    <text evidence="3">The sequence shown here is derived from an EMBL/GenBank/DDBJ whole genome shotgun (WGS) entry which is preliminary data.</text>
</comment>